<proteinExistence type="predicted"/>
<dbReference type="AlphaFoldDB" id="A0A5P2C3U6"/>
<dbReference type="Proteomes" id="UP000322927">
    <property type="component" value="Chromosome"/>
</dbReference>
<gene>
    <name evidence="2" type="ORF">DEJ48_23430</name>
</gene>
<reference evidence="2 3" key="1">
    <citation type="submission" date="2018-05" db="EMBL/GenBank/DDBJ databases">
        <title>Streptomyces venezuelae.</title>
        <authorList>
            <person name="Kim W."/>
            <person name="Lee N."/>
            <person name="Cho B.-K."/>
        </authorList>
    </citation>
    <scope>NUCLEOTIDE SEQUENCE [LARGE SCALE GENOMIC DNA]</scope>
    <source>
        <strain evidence="2 3">ATCC 14584</strain>
    </source>
</reference>
<sequence>MNWLTDPEEDILIHSAATFATGMVPAVSGQRWFRDTERNDIQGELVGAGWPTGPTHTPRTTGHKASRRVGSALTSALSMVTSLLLNENNVGSGDGPPDDPENEVDDFPVMWAAPGTLARTLPWQLDPARRPEGYTTDLVVTNHRLLFVGSELGLMEHGDVLGELPLDAIAEVRHMGFSNLGADIRLTFADRSWVRLFTGARNSAERLDQMHAGIVRMLPANALTAGQQREAARFCAGMPERPYPPTYTMLPSGTLLMEVRSPSKCAAGCFDVAVNLMDETGVRVGPRPGDPSVP</sequence>
<protein>
    <submittedName>
        <fullName evidence="2">Uncharacterized protein</fullName>
    </submittedName>
</protein>
<evidence type="ECO:0000313" key="2">
    <source>
        <dbReference type="EMBL" id="QES35971.1"/>
    </source>
</evidence>
<dbReference type="OrthoDB" id="4325998at2"/>
<evidence type="ECO:0000256" key="1">
    <source>
        <dbReference type="SAM" id="MobiDB-lite"/>
    </source>
</evidence>
<evidence type="ECO:0000313" key="3">
    <source>
        <dbReference type="Proteomes" id="UP000322927"/>
    </source>
</evidence>
<name>A0A5P2C3U6_STRVZ</name>
<organism evidence="2 3">
    <name type="scientific">Streptomyces venezuelae</name>
    <dbReference type="NCBI Taxonomy" id="54571"/>
    <lineage>
        <taxon>Bacteria</taxon>
        <taxon>Bacillati</taxon>
        <taxon>Actinomycetota</taxon>
        <taxon>Actinomycetes</taxon>
        <taxon>Kitasatosporales</taxon>
        <taxon>Streptomycetaceae</taxon>
        <taxon>Streptomyces</taxon>
    </lineage>
</organism>
<feature type="region of interest" description="Disordered" evidence="1">
    <location>
        <begin position="45"/>
        <end position="66"/>
    </location>
</feature>
<dbReference type="RefSeq" id="WP_150218061.1">
    <property type="nucleotide sequence ID" value="NZ_CP029192.1"/>
</dbReference>
<feature type="compositionally biased region" description="Low complexity" evidence="1">
    <location>
        <begin position="51"/>
        <end position="60"/>
    </location>
</feature>
<dbReference type="EMBL" id="CP029192">
    <property type="protein sequence ID" value="QES35971.1"/>
    <property type="molecule type" value="Genomic_DNA"/>
</dbReference>
<accession>A0A5P2C3U6</accession>